<dbReference type="Pfam" id="PF13607">
    <property type="entry name" value="Succ_CoA_lig"/>
    <property type="match status" value="1"/>
</dbReference>
<dbReference type="SUPFAM" id="SSF51735">
    <property type="entry name" value="NAD(P)-binding Rossmann-fold domains"/>
    <property type="match status" value="1"/>
</dbReference>
<name>Q13CC0_RHOPS</name>
<dbReference type="PANTHER" id="PTHR42793">
    <property type="entry name" value="COA BINDING DOMAIN CONTAINING PROTEIN"/>
    <property type="match status" value="1"/>
</dbReference>
<dbReference type="SMART" id="SM00881">
    <property type="entry name" value="CoA_binding"/>
    <property type="match status" value="1"/>
</dbReference>
<dbReference type="EMBL" id="CP000283">
    <property type="protein sequence ID" value="ABE38269.1"/>
    <property type="molecule type" value="Genomic_DNA"/>
</dbReference>
<dbReference type="GO" id="GO:0005524">
    <property type="term" value="F:ATP binding"/>
    <property type="evidence" value="ECO:0007669"/>
    <property type="project" value="InterPro"/>
</dbReference>
<accession>Q13CC0</accession>
<dbReference type="PANTHER" id="PTHR42793:SF1">
    <property type="entry name" value="PEPTIDYL-LYSINE N-ACETYLTRANSFERASE PATZ"/>
    <property type="match status" value="1"/>
</dbReference>
<dbReference type="Pfam" id="PF13380">
    <property type="entry name" value="CoA_binding_2"/>
    <property type="match status" value="1"/>
</dbReference>
<dbReference type="Gene3D" id="3.30.1490.20">
    <property type="entry name" value="ATP-grasp fold, A domain"/>
    <property type="match status" value="1"/>
</dbReference>
<evidence type="ECO:0000259" key="2">
    <source>
        <dbReference type="SMART" id="SM00881"/>
    </source>
</evidence>
<proteinExistence type="predicted"/>
<dbReference type="eggNOG" id="COG1042">
    <property type="taxonomic scope" value="Bacteria"/>
</dbReference>
<dbReference type="InterPro" id="IPR036291">
    <property type="entry name" value="NAD(P)-bd_dom_sf"/>
</dbReference>
<dbReference type="SUPFAM" id="SSF52210">
    <property type="entry name" value="Succinyl-CoA synthetase domains"/>
    <property type="match status" value="2"/>
</dbReference>
<sequence>MRGVGVSAMTDFDIHALIEPKSIAMVGVSPGAPNSWGFRTMRVLAEGGYTGALYAVHPTKTVPGFETVRSLRDKPAPDLVAVCVRAEQAVDVVREAREIGAKAAIVFASNFAEIGEDGVRLQRELIEAAGDMPFLGPNCLGFSNRTASVKMSVAPFLNRPLLPPGPVALVAQSGALGLVLAQCVEESGVGYSHFISVGNECVVTASMLARQLVERDDVGIVFIYLETLRDPQVLAEAAARAHALGKRIIVLKAGASDAGRRAALSHTAAIAGNDTLFGALARDLGIVSIRDDEGVQPVLAALRRDWVMPPKPRVAILSNSGGAGALLADRLVAEGARVEAFSEPLRQAIRQTGLVEAGDQNPLDIGGGWEALLDRVEPCLEVLDHAEEVDAVVVYYAFGDIIGAKVAPIADYCAAMSKPAVFVWQAAPSEFYASVTARDVLTATIGGGVRAVVAQMALASAGEVAWQRRDVAAVALPVVQAGQSTIAELDAGAVLRKLGIGVVDAVVSARGQAAAAIAEVGAKGWTRCVVKGNAADVLHRNRVGLVEVGVPVERLAEVLERFERRLDEVSSDPQRSLLIQPMIAFEDEIGVGALLDPNYGPAILIGPGGVGIEAASGERHVLLLSASDEARAAYQSRVEDAYGLAPGTLEPVVAGLERLLATPTISEIDINPMVRTPDGGLIALDALIVVEPHHPTAAA</sequence>
<dbReference type="Pfam" id="PF13549">
    <property type="entry name" value="ATP-grasp_5"/>
    <property type="match status" value="1"/>
</dbReference>
<dbReference type="AlphaFoldDB" id="Q13CC0"/>
<dbReference type="GO" id="GO:0006099">
    <property type="term" value="P:tricarboxylic acid cycle"/>
    <property type="evidence" value="ECO:0007669"/>
    <property type="project" value="UniProtKB-KW"/>
</dbReference>
<dbReference type="InterPro" id="IPR016102">
    <property type="entry name" value="Succinyl-CoA_synth-like"/>
</dbReference>
<dbReference type="HOGENOM" id="CLU_007415_3_1_5"/>
<dbReference type="InterPro" id="IPR003781">
    <property type="entry name" value="CoA-bd"/>
</dbReference>
<evidence type="ECO:0000313" key="4">
    <source>
        <dbReference type="Proteomes" id="UP000001818"/>
    </source>
</evidence>
<dbReference type="Gene3D" id="3.30.470.20">
    <property type="entry name" value="ATP-grasp fold, B domain"/>
    <property type="match status" value="1"/>
</dbReference>
<feature type="domain" description="CoA-binding" evidence="2">
    <location>
        <begin position="17"/>
        <end position="111"/>
    </location>
</feature>
<dbReference type="InterPro" id="IPR032875">
    <property type="entry name" value="Succ_CoA_lig_flav_dom"/>
</dbReference>
<evidence type="ECO:0000313" key="3">
    <source>
        <dbReference type="EMBL" id="ABE38269.1"/>
    </source>
</evidence>
<dbReference type="InterPro" id="IPR013815">
    <property type="entry name" value="ATP_grasp_subdomain_1"/>
</dbReference>
<dbReference type="KEGG" id="rpd:RPD_1031"/>
<dbReference type="Proteomes" id="UP000001818">
    <property type="component" value="Chromosome"/>
</dbReference>
<dbReference type="Gene3D" id="3.40.50.261">
    <property type="entry name" value="Succinyl-CoA synthetase domains"/>
    <property type="match status" value="2"/>
</dbReference>
<keyword evidence="1" id="KW-0816">Tricarboxylic acid cycle</keyword>
<dbReference type="STRING" id="316057.RPD_1031"/>
<gene>
    <name evidence="3" type="ordered locus">RPD_1031</name>
</gene>
<organism evidence="3 4">
    <name type="scientific">Rhodopseudomonas palustris (strain BisB5)</name>
    <dbReference type="NCBI Taxonomy" id="316057"/>
    <lineage>
        <taxon>Bacteria</taxon>
        <taxon>Pseudomonadati</taxon>
        <taxon>Pseudomonadota</taxon>
        <taxon>Alphaproteobacteria</taxon>
        <taxon>Hyphomicrobiales</taxon>
        <taxon>Nitrobacteraceae</taxon>
        <taxon>Rhodopseudomonas</taxon>
    </lineage>
</organism>
<reference evidence="3 4" key="1">
    <citation type="submission" date="2006-03" db="EMBL/GenBank/DDBJ databases">
        <title>Complete sequence of Rhodopseudomonas palustris BisB5.</title>
        <authorList>
            <consortium name="US DOE Joint Genome Institute"/>
            <person name="Copeland A."/>
            <person name="Lucas S."/>
            <person name="Lapidus A."/>
            <person name="Barry K."/>
            <person name="Detter J.C."/>
            <person name="Glavina del Rio T."/>
            <person name="Hammon N."/>
            <person name="Israni S."/>
            <person name="Dalin E."/>
            <person name="Tice H."/>
            <person name="Pitluck S."/>
            <person name="Chain P."/>
            <person name="Malfatti S."/>
            <person name="Shin M."/>
            <person name="Vergez L."/>
            <person name="Schmutz J."/>
            <person name="Larimer F."/>
            <person name="Land M."/>
            <person name="Hauser L."/>
            <person name="Pelletier D.A."/>
            <person name="Kyrpides N."/>
            <person name="Lykidis A."/>
            <person name="Oda Y."/>
            <person name="Harwood C.S."/>
            <person name="Richardson P."/>
        </authorList>
    </citation>
    <scope>NUCLEOTIDE SEQUENCE [LARGE SCALE GENOMIC DNA]</scope>
    <source>
        <strain evidence="3 4">BisB5</strain>
    </source>
</reference>
<evidence type="ECO:0000256" key="1">
    <source>
        <dbReference type="ARBA" id="ARBA00022532"/>
    </source>
</evidence>
<dbReference type="SUPFAM" id="SSF56059">
    <property type="entry name" value="Glutathione synthetase ATP-binding domain-like"/>
    <property type="match status" value="1"/>
</dbReference>
<protein>
    <submittedName>
        <fullName evidence="3">CoA-binding</fullName>
    </submittedName>
</protein>
<dbReference type="Gene3D" id="3.40.50.720">
    <property type="entry name" value="NAD(P)-binding Rossmann-like Domain"/>
    <property type="match status" value="1"/>
</dbReference>